<dbReference type="InterPro" id="IPR051144">
    <property type="entry name" value="Formin_homology_domain"/>
</dbReference>
<evidence type="ECO:0000313" key="2">
    <source>
        <dbReference type="EMBL" id="GAX24603.1"/>
    </source>
</evidence>
<comment type="caution">
    <text evidence="2">The sequence shown here is derived from an EMBL/GenBank/DDBJ whole genome shotgun (WGS) entry which is preliminary data.</text>
</comment>
<accession>A0A1Z5KE98</accession>
<dbReference type="AlphaFoldDB" id="A0A1Z5KE98"/>
<feature type="compositionally biased region" description="Basic and acidic residues" evidence="1">
    <location>
        <begin position="442"/>
        <end position="503"/>
    </location>
</feature>
<sequence>MSVPPPPPRNANDVLAKQLIDCAVLVKKGEHGPLLHKTLRDLSKYIGGAPSSVDQNGSSGSHSVTSSEGTTTATTTTTSTNKGTRSKLSQFGKKIVGTLKHSSGADEEPAKPPPVVGRVVHGSADKATWLAGHEHEGDWCEEHFCQGCACKQRQTTVKAPMLATNVTRIRTKPAFHRPANPQSAMVANGWIEQARRSKMRTVWKEVLASVVEGRKPGEETTLWIQREVIIDGKTTLEALHQLPIRWMQEVFFLGDIENRFSIKIYHLPDEFMFRCPDADSAQNWVLTLRSMKEIVQRQGSAPPPPTVTQEQRMHDEERNVVEPRPRPTAPVAQQAPPSPSSSAPPQQRPTSPPQETSPRMTVKELRAIAHGAGISTIGMERSELEAIVLKISNGQVVADEKAASSAPPNKQKITEVSPDHDVSDRGRSPVPIEHSPSDEDEVAAKQREEDKVEKERARQRQFEKEEAAKRKAFREEAERRRAREEEARIQAEKDEEARQKEQQEILQRSLAEKVKRQQEQERRRKEEEERKVMEAERLKREEEEHKRRVAELHAAEMRKKQEEAARLQQEQYKQQQEAWKQQQQAEAERLRFVQQQQAEEARRQHEAFLRQQPAQQQQQQHHQQQQYQQWQQAHPGQHPQAGHPQWLHPPQGQYPQWQQQNGYPPNQQYPHGAQVPQQGAGHPGQAPPPQSASPFSSKYANMAKQNETGSIEKLKHGILVEWALQPPHFQILRPIEDLLMSIHGVFPPRFGVPAHDYFSKWSPIKRDDLSLGPSMGNRTDSEKLNKIVRKQLRFFLHPDKLPKDLSEGQVYVCKLLWDICNDAWEEHKKREEELGWMRS</sequence>
<dbReference type="OrthoDB" id="47455at2759"/>
<keyword evidence="3" id="KW-1185">Reference proteome</keyword>
<dbReference type="Proteomes" id="UP000198406">
    <property type="component" value="Unassembled WGS sequence"/>
</dbReference>
<organism evidence="2 3">
    <name type="scientific">Fistulifera solaris</name>
    <name type="common">Oleaginous diatom</name>
    <dbReference type="NCBI Taxonomy" id="1519565"/>
    <lineage>
        <taxon>Eukaryota</taxon>
        <taxon>Sar</taxon>
        <taxon>Stramenopiles</taxon>
        <taxon>Ochrophyta</taxon>
        <taxon>Bacillariophyta</taxon>
        <taxon>Bacillariophyceae</taxon>
        <taxon>Bacillariophycidae</taxon>
        <taxon>Naviculales</taxon>
        <taxon>Naviculaceae</taxon>
        <taxon>Fistulifera</taxon>
    </lineage>
</organism>
<dbReference type="InParanoid" id="A0A1Z5KE98"/>
<reference evidence="2 3" key="1">
    <citation type="journal article" date="2015" name="Plant Cell">
        <title>Oil accumulation by the oleaginous diatom Fistulifera solaris as revealed by the genome and transcriptome.</title>
        <authorList>
            <person name="Tanaka T."/>
            <person name="Maeda Y."/>
            <person name="Veluchamy A."/>
            <person name="Tanaka M."/>
            <person name="Abida H."/>
            <person name="Marechal E."/>
            <person name="Bowler C."/>
            <person name="Muto M."/>
            <person name="Sunaga Y."/>
            <person name="Tanaka M."/>
            <person name="Yoshino T."/>
            <person name="Taniguchi T."/>
            <person name="Fukuda Y."/>
            <person name="Nemoto M."/>
            <person name="Matsumoto M."/>
            <person name="Wong P.S."/>
            <person name="Aburatani S."/>
            <person name="Fujibuchi W."/>
        </authorList>
    </citation>
    <scope>NUCLEOTIDE SEQUENCE [LARGE SCALE GENOMIC DNA]</scope>
    <source>
        <strain evidence="2 3">JPCC DA0580</strain>
    </source>
</reference>
<feature type="compositionally biased region" description="Basic and acidic residues" evidence="1">
    <location>
        <begin position="510"/>
        <end position="565"/>
    </location>
</feature>
<dbReference type="PANTHER" id="PTHR45733">
    <property type="entry name" value="FORMIN-J"/>
    <property type="match status" value="1"/>
</dbReference>
<feature type="region of interest" description="Disordered" evidence="1">
    <location>
        <begin position="399"/>
        <end position="696"/>
    </location>
</feature>
<protein>
    <recommendedName>
        <fullName evidence="4">PH domain-containing protein</fullName>
    </recommendedName>
</protein>
<feature type="compositionally biased region" description="Basic and acidic residues" evidence="1">
    <location>
        <begin position="599"/>
        <end position="608"/>
    </location>
</feature>
<gene>
    <name evidence="2" type="ORF">FisN_4Hh121</name>
</gene>
<feature type="compositionally biased region" description="Basic and acidic residues" evidence="1">
    <location>
        <begin position="311"/>
        <end position="325"/>
    </location>
</feature>
<dbReference type="EMBL" id="BDSP01000211">
    <property type="protein sequence ID" value="GAX24603.1"/>
    <property type="molecule type" value="Genomic_DNA"/>
</dbReference>
<evidence type="ECO:0008006" key="4">
    <source>
        <dbReference type="Google" id="ProtNLM"/>
    </source>
</evidence>
<evidence type="ECO:0000313" key="3">
    <source>
        <dbReference type="Proteomes" id="UP000198406"/>
    </source>
</evidence>
<feature type="region of interest" description="Disordered" evidence="1">
    <location>
        <begin position="295"/>
        <end position="359"/>
    </location>
</feature>
<feature type="region of interest" description="Disordered" evidence="1">
    <location>
        <begin position="50"/>
        <end position="92"/>
    </location>
</feature>
<feature type="compositionally biased region" description="Basic and acidic residues" evidence="1">
    <location>
        <begin position="417"/>
        <end position="427"/>
    </location>
</feature>
<name>A0A1Z5KE98_FISSO</name>
<evidence type="ECO:0000256" key="1">
    <source>
        <dbReference type="SAM" id="MobiDB-lite"/>
    </source>
</evidence>
<feature type="compositionally biased region" description="Low complexity" evidence="1">
    <location>
        <begin position="611"/>
        <end position="684"/>
    </location>
</feature>
<proteinExistence type="predicted"/>
<feature type="compositionally biased region" description="Low complexity" evidence="1">
    <location>
        <begin position="57"/>
        <end position="80"/>
    </location>
</feature>
<feature type="compositionally biased region" description="Low complexity" evidence="1">
    <location>
        <begin position="568"/>
        <end position="585"/>
    </location>
</feature>
<feature type="compositionally biased region" description="Low complexity" evidence="1">
    <location>
        <begin position="329"/>
        <end position="345"/>
    </location>
</feature>